<proteinExistence type="predicted"/>
<dbReference type="Proteomes" id="UP000024635">
    <property type="component" value="Unassembled WGS sequence"/>
</dbReference>
<gene>
    <name evidence="1" type="primary">Acey_s0052.g2192</name>
    <name evidence="1" type="ORF">Y032_0052g2192</name>
</gene>
<dbReference type="EMBL" id="JARK01001388">
    <property type="protein sequence ID" value="EYC11061.1"/>
    <property type="molecule type" value="Genomic_DNA"/>
</dbReference>
<dbReference type="AlphaFoldDB" id="A0A016U840"/>
<accession>A0A016U840</accession>
<reference evidence="2" key="1">
    <citation type="journal article" date="2015" name="Nat. Genet.">
        <title>The genome and transcriptome of the zoonotic hookworm Ancylostoma ceylanicum identify infection-specific gene families.</title>
        <authorList>
            <person name="Schwarz E.M."/>
            <person name="Hu Y."/>
            <person name="Antoshechkin I."/>
            <person name="Miller M.M."/>
            <person name="Sternberg P.W."/>
            <person name="Aroian R.V."/>
        </authorList>
    </citation>
    <scope>NUCLEOTIDE SEQUENCE</scope>
    <source>
        <strain evidence="2">HY135</strain>
    </source>
</reference>
<sequence>MNYRWFFRHLYAVPRGREEYAAQRQGIKKFKTAPFLQKENAIACTTSRRTQEGKKCHPWLSHHEKLQSTR</sequence>
<protein>
    <submittedName>
        <fullName evidence="1">Uncharacterized protein</fullName>
    </submittedName>
</protein>
<evidence type="ECO:0000313" key="1">
    <source>
        <dbReference type="EMBL" id="EYC11061.1"/>
    </source>
</evidence>
<evidence type="ECO:0000313" key="2">
    <source>
        <dbReference type="Proteomes" id="UP000024635"/>
    </source>
</evidence>
<organism evidence="1 2">
    <name type="scientific">Ancylostoma ceylanicum</name>
    <dbReference type="NCBI Taxonomy" id="53326"/>
    <lineage>
        <taxon>Eukaryota</taxon>
        <taxon>Metazoa</taxon>
        <taxon>Ecdysozoa</taxon>
        <taxon>Nematoda</taxon>
        <taxon>Chromadorea</taxon>
        <taxon>Rhabditida</taxon>
        <taxon>Rhabditina</taxon>
        <taxon>Rhabditomorpha</taxon>
        <taxon>Strongyloidea</taxon>
        <taxon>Ancylostomatidae</taxon>
        <taxon>Ancylostomatinae</taxon>
        <taxon>Ancylostoma</taxon>
    </lineage>
</organism>
<keyword evidence="2" id="KW-1185">Reference proteome</keyword>
<name>A0A016U840_9BILA</name>
<comment type="caution">
    <text evidence="1">The sequence shown here is derived from an EMBL/GenBank/DDBJ whole genome shotgun (WGS) entry which is preliminary data.</text>
</comment>